<sequence length="147" mass="16703">MEDDHALKLIASIAQKLPSEDFFRFRQTCKEINSGTLPVFANRYFKTHHVMLERRSLSNLITISQHHSLGPSVHNLEICTDHLPPIEGPRSLEASLSLMKMSEEEDSPQRCNTTLEEDSRPGWNNFCQDKTGWPEVRATGQRAVSAL</sequence>
<evidence type="ECO:0000313" key="1">
    <source>
        <dbReference type="EMBL" id="KAH6883447.1"/>
    </source>
</evidence>
<dbReference type="AlphaFoldDB" id="A0A9P8VZ69"/>
<dbReference type="EMBL" id="JAGPYM010000022">
    <property type="protein sequence ID" value="KAH6883809.1"/>
    <property type="molecule type" value="Genomic_DNA"/>
</dbReference>
<evidence type="ECO:0000313" key="3">
    <source>
        <dbReference type="Proteomes" id="UP000777438"/>
    </source>
</evidence>
<evidence type="ECO:0000313" key="2">
    <source>
        <dbReference type="EMBL" id="KAH6883809.1"/>
    </source>
</evidence>
<dbReference type="Proteomes" id="UP000777438">
    <property type="component" value="Unassembled WGS sequence"/>
</dbReference>
<name>A0A9P8VZ69_9HYPO</name>
<keyword evidence="3" id="KW-1185">Reference proteome</keyword>
<protein>
    <submittedName>
        <fullName evidence="1">Uncharacterized protein</fullName>
    </submittedName>
</protein>
<dbReference type="EMBL" id="JAGPYM010000023">
    <property type="protein sequence ID" value="KAH6883447.1"/>
    <property type="molecule type" value="Genomic_DNA"/>
</dbReference>
<gene>
    <name evidence="2" type="ORF">B0T10DRAFT_493850</name>
    <name evidence="1" type="ORF">B0T10DRAFT_494248</name>
</gene>
<organism evidence="1 3">
    <name type="scientific">Thelonectria olida</name>
    <dbReference type="NCBI Taxonomy" id="1576542"/>
    <lineage>
        <taxon>Eukaryota</taxon>
        <taxon>Fungi</taxon>
        <taxon>Dikarya</taxon>
        <taxon>Ascomycota</taxon>
        <taxon>Pezizomycotina</taxon>
        <taxon>Sordariomycetes</taxon>
        <taxon>Hypocreomycetidae</taxon>
        <taxon>Hypocreales</taxon>
        <taxon>Nectriaceae</taxon>
        <taxon>Thelonectria</taxon>
    </lineage>
</organism>
<proteinExistence type="predicted"/>
<dbReference type="OrthoDB" id="5279008at2759"/>
<reference evidence="1 3" key="1">
    <citation type="journal article" date="2021" name="Nat. Commun.">
        <title>Genetic determinants of endophytism in the Arabidopsis root mycobiome.</title>
        <authorList>
            <person name="Mesny F."/>
            <person name="Miyauchi S."/>
            <person name="Thiergart T."/>
            <person name="Pickel B."/>
            <person name="Atanasova L."/>
            <person name="Karlsson M."/>
            <person name="Huettel B."/>
            <person name="Barry K.W."/>
            <person name="Haridas S."/>
            <person name="Chen C."/>
            <person name="Bauer D."/>
            <person name="Andreopoulos W."/>
            <person name="Pangilinan J."/>
            <person name="LaButti K."/>
            <person name="Riley R."/>
            <person name="Lipzen A."/>
            <person name="Clum A."/>
            <person name="Drula E."/>
            <person name="Henrissat B."/>
            <person name="Kohler A."/>
            <person name="Grigoriev I.V."/>
            <person name="Martin F.M."/>
            <person name="Hacquard S."/>
        </authorList>
    </citation>
    <scope>NUCLEOTIDE SEQUENCE [LARGE SCALE GENOMIC DNA]</scope>
    <source>
        <strain evidence="1 3">MPI-CAGE-CH-0241</strain>
    </source>
</reference>
<accession>A0A9P8VZ69</accession>
<comment type="caution">
    <text evidence="1">The sequence shown here is derived from an EMBL/GenBank/DDBJ whole genome shotgun (WGS) entry which is preliminary data.</text>
</comment>